<comment type="caution">
    <text evidence="1">The sequence shown here is derived from an EMBL/GenBank/DDBJ whole genome shotgun (WGS) entry which is preliminary data.</text>
</comment>
<organism evidence="1 2">
    <name type="scientific">Pararge aegeria aegeria</name>
    <dbReference type="NCBI Taxonomy" id="348720"/>
    <lineage>
        <taxon>Eukaryota</taxon>
        <taxon>Metazoa</taxon>
        <taxon>Ecdysozoa</taxon>
        <taxon>Arthropoda</taxon>
        <taxon>Hexapoda</taxon>
        <taxon>Insecta</taxon>
        <taxon>Pterygota</taxon>
        <taxon>Neoptera</taxon>
        <taxon>Endopterygota</taxon>
        <taxon>Lepidoptera</taxon>
        <taxon>Glossata</taxon>
        <taxon>Ditrysia</taxon>
        <taxon>Papilionoidea</taxon>
        <taxon>Nymphalidae</taxon>
        <taxon>Satyrinae</taxon>
        <taxon>Satyrini</taxon>
        <taxon>Parargina</taxon>
        <taxon>Pararge</taxon>
    </lineage>
</organism>
<keyword evidence="2" id="KW-1185">Reference proteome</keyword>
<dbReference type="EMBL" id="CAKXAJ010025411">
    <property type="protein sequence ID" value="CAH2238970.1"/>
    <property type="molecule type" value="Genomic_DNA"/>
</dbReference>
<accession>A0A8S4RQZ7</accession>
<evidence type="ECO:0000313" key="1">
    <source>
        <dbReference type="EMBL" id="CAH2238970.1"/>
    </source>
</evidence>
<sequence length="100" mass="11171">MDLLRELLCYPFKISSAIVFSTAPAIENDCCSRKSLPKQLTLIARAACPLITKRIPLHQRTQDSFDDGSVPLRKYEVLICRSGNVLSLNADLHFRPIANA</sequence>
<proteinExistence type="predicted"/>
<reference evidence="1" key="1">
    <citation type="submission" date="2022-03" db="EMBL/GenBank/DDBJ databases">
        <authorList>
            <person name="Lindestad O."/>
        </authorList>
    </citation>
    <scope>NUCLEOTIDE SEQUENCE</scope>
</reference>
<dbReference type="Proteomes" id="UP000838756">
    <property type="component" value="Unassembled WGS sequence"/>
</dbReference>
<gene>
    <name evidence="1" type="primary">jg19294</name>
    <name evidence="1" type="ORF">PAEG_LOCUS15993</name>
</gene>
<protein>
    <submittedName>
        <fullName evidence="1">Jg19294 protein</fullName>
    </submittedName>
</protein>
<dbReference type="AlphaFoldDB" id="A0A8S4RQZ7"/>
<evidence type="ECO:0000313" key="2">
    <source>
        <dbReference type="Proteomes" id="UP000838756"/>
    </source>
</evidence>
<name>A0A8S4RQZ7_9NEOP</name>